<dbReference type="InterPro" id="IPR049431">
    <property type="entry name" value="UVSSA_C"/>
</dbReference>
<evidence type="ECO:0000256" key="10">
    <source>
        <dbReference type="SAM" id="MobiDB-lite"/>
    </source>
</evidence>
<comment type="similarity">
    <text evidence="2">Belongs to the UVSSA family.</text>
</comment>
<feature type="compositionally biased region" description="Basic and acidic residues" evidence="10">
    <location>
        <begin position="550"/>
        <end position="561"/>
    </location>
</feature>
<keyword evidence="3" id="KW-0158">Chromosome</keyword>
<dbReference type="OMA" id="EEHAEMR"/>
<dbReference type="GO" id="GO:0006283">
    <property type="term" value="P:transcription-coupled nucleotide-excision repair"/>
    <property type="evidence" value="ECO:0000318"/>
    <property type="project" value="GO_Central"/>
</dbReference>
<dbReference type="InterPro" id="IPR049408">
    <property type="entry name" value="UVSSA_N_a-solenoid_rpt"/>
</dbReference>
<keyword evidence="9" id="KW-0234">DNA repair</keyword>
<reference evidence="12 13" key="1">
    <citation type="journal article" date="2014" name="Nat. Commun.">
        <title>Klebsormidium flaccidum genome reveals primary factors for plant terrestrial adaptation.</title>
        <authorList>
            <person name="Hori K."/>
            <person name="Maruyama F."/>
            <person name="Fujisawa T."/>
            <person name="Togashi T."/>
            <person name="Yamamoto N."/>
            <person name="Seo M."/>
            <person name="Sato S."/>
            <person name="Yamada T."/>
            <person name="Mori H."/>
            <person name="Tajima N."/>
            <person name="Moriyama T."/>
            <person name="Ikeuchi M."/>
            <person name="Watanabe M."/>
            <person name="Wada H."/>
            <person name="Kobayashi K."/>
            <person name="Saito M."/>
            <person name="Masuda T."/>
            <person name="Sasaki-Sekimoto Y."/>
            <person name="Mashiguchi K."/>
            <person name="Awai K."/>
            <person name="Shimojima M."/>
            <person name="Masuda S."/>
            <person name="Iwai M."/>
            <person name="Nobusawa T."/>
            <person name="Narise T."/>
            <person name="Kondo S."/>
            <person name="Saito H."/>
            <person name="Sato R."/>
            <person name="Murakawa M."/>
            <person name="Ihara Y."/>
            <person name="Oshima-Yamada Y."/>
            <person name="Ohtaka K."/>
            <person name="Satoh M."/>
            <person name="Sonobe K."/>
            <person name="Ishii M."/>
            <person name="Ohtani R."/>
            <person name="Kanamori-Sato M."/>
            <person name="Honoki R."/>
            <person name="Miyazaki D."/>
            <person name="Mochizuki H."/>
            <person name="Umetsu J."/>
            <person name="Higashi K."/>
            <person name="Shibata D."/>
            <person name="Kamiya Y."/>
            <person name="Sato N."/>
            <person name="Nakamura Y."/>
            <person name="Tabata S."/>
            <person name="Ida S."/>
            <person name="Kurokawa K."/>
            <person name="Ohta H."/>
        </authorList>
    </citation>
    <scope>NUCLEOTIDE SEQUENCE [LARGE SCALE GENOMIC DNA]</scope>
    <source>
        <strain evidence="12 13">NIES-2285</strain>
    </source>
</reference>
<sequence length="922" mass="99267">MDYGASTRLMELLESATQANKRTVEAETLKSAKAMLRDSDDHVRRAYELLLFKLKDGSSQVRYLALLLVDEIFRRSSLFRGLLVPVLETFLELTVGTRTEKPLPDPRAAAKRLQKKAIEVVERWNADFGSRYRQVRLAYKYLRDVLRIPFPNLPLRAREAEQARREAERAAQEEQVERFRRLEGEWGGSKAEVQALLRQLDESLALLKGGGEGIPGEPPSDQGPGLDTGFDDGAALGGWEEGRGQLLAETAENAAVVESVRDVYRALCQRHLKAAQGWLATLMRGGAPQPPQQRAAHERLLGEVVALRSDMLAAKARCEGLGVELRRRRLPAAGEAEDGEDDEMWEEGEVPSGEPPTADLNGDESEEAQERQALGLVADDEAAAGDAGLEDAVRDLLGVLPGDTAGTPEVQEGEAWVPPQSNLVLKPGGKGLAHREGLGMLGSGGVNGTLSIKRKGERATVLSAPTGRRAPASADGALQASMPGQPAAWVETEAIEVDEPEGREVGPSERATDSEHADRRGMPSSRSDGPAQPSFQARPLPGRSKTPPRLQRDPTRPKEARSANGPAGEASTSKPGAAGSAPVNAGSRAVARSAGGSPSFEELRASAPVVPWGAYLDHWGAEGTVPVDARGLVIENHWGPVDREATLPAERLREMNLRASYYQPEKKEIKACRAPLPGGGLCPRRDLVRCPLHGPVIPRDDQGRPVIPTANNEAATALALEAAASRRQPLVRAADIERGIEGSDDVAAAVSSGAGPSMESDRDGDAMTAEQAELLQSAARQAVENVRKRGREEAEQKQAARKRGGVSARERLADRAHNEAVLREAAVRGSVQRLGEEIGGGEESPGGAAEEAEGAEPQSGRGSKERRRGRGGGRAGAAQLTPRQRIQRRLLSARVRNSTTSYLESEENKHFQTMNANRWENR</sequence>
<evidence type="ECO:0000256" key="8">
    <source>
        <dbReference type="ARBA" id="ARBA00023054"/>
    </source>
</evidence>
<dbReference type="GO" id="GO:0005694">
    <property type="term" value="C:chromosome"/>
    <property type="evidence" value="ECO:0000318"/>
    <property type="project" value="GO_Central"/>
</dbReference>
<feature type="region of interest" description="Disordered" evidence="10">
    <location>
        <begin position="744"/>
        <end position="768"/>
    </location>
</feature>
<comment type="subcellular location">
    <subcellularLocation>
        <location evidence="1">Chromosome</location>
    </subcellularLocation>
</comment>
<accession>A0A1Y1IFM4</accession>
<feature type="compositionally biased region" description="Basic and acidic residues" evidence="10">
    <location>
        <begin position="785"/>
        <end position="798"/>
    </location>
</feature>
<evidence type="ECO:0000313" key="12">
    <source>
        <dbReference type="EMBL" id="GAQ89664.1"/>
    </source>
</evidence>
<dbReference type="Proteomes" id="UP000054558">
    <property type="component" value="Unassembled WGS sequence"/>
</dbReference>
<feature type="compositionally biased region" description="Acidic residues" evidence="10">
    <location>
        <begin position="335"/>
        <end position="349"/>
    </location>
</feature>
<feature type="region of interest" description="Disordered" evidence="10">
    <location>
        <begin position="781"/>
        <end position="922"/>
    </location>
</feature>
<name>A0A1Y1IFM4_KLENI</name>
<dbReference type="GO" id="GO:0008270">
    <property type="term" value="F:zinc ion binding"/>
    <property type="evidence" value="ECO:0007669"/>
    <property type="project" value="UniProtKB-KW"/>
</dbReference>
<dbReference type="Pfam" id="PF20867">
    <property type="entry name" value="UVSSA_N"/>
    <property type="match status" value="1"/>
</dbReference>
<dbReference type="EMBL" id="DF237497">
    <property type="protein sequence ID" value="GAQ89664.1"/>
    <property type="molecule type" value="Genomic_DNA"/>
</dbReference>
<dbReference type="OrthoDB" id="5594015at2759"/>
<protein>
    <recommendedName>
        <fullName evidence="11">UV-stimulated scaffold protein A C-terminal domain-containing protein</fullName>
    </recommendedName>
</protein>
<proteinExistence type="inferred from homology"/>
<feature type="compositionally biased region" description="Polar residues" evidence="10">
    <location>
        <begin position="911"/>
        <end position="922"/>
    </location>
</feature>
<feature type="region of interest" description="Disordered" evidence="10">
    <location>
        <begin position="332"/>
        <end position="370"/>
    </location>
</feature>
<dbReference type="PANTHER" id="PTHR28670">
    <property type="entry name" value="UV-STIMULATED SCAFFOLD PROTEIN A"/>
    <property type="match status" value="1"/>
</dbReference>
<evidence type="ECO:0000256" key="9">
    <source>
        <dbReference type="ARBA" id="ARBA00023204"/>
    </source>
</evidence>
<dbReference type="InterPro" id="IPR018610">
    <property type="entry name" value="UVSSA"/>
</dbReference>
<feature type="compositionally biased region" description="Basic and acidic residues" evidence="10">
    <location>
        <begin position="808"/>
        <end position="826"/>
    </location>
</feature>
<dbReference type="GO" id="GO:0000993">
    <property type="term" value="F:RNA polymerase II complex binding"/>
    <property type="evidence" value="ECO:0000318"/>
    <property type="project" value="GO_Central"/>
</dbReference>
<feature type="region of interest" description="Disordered" evidence="10">
    <location>
        <begin position="208"/>
        <end position="232"/>
    </location>
</feature>
<keyword evidence="5" id="KW-0227">DNA damage</keyword>
<keyword evidence="4" id="KW-0479">Metal-binding</keyword>
<keyword evidence="13" id="KW-1185">Reference proteome</keyword>
<gene>
    <name evidence="12" type="ORF">KFL_005480080</name>
</gene>
<evidence type="ECO:0000313" key="13">
    <source>
        <dbReference type="Proteomes" id="UP000054558"/>
    </source>
</evidence>
<feature type="compositionally biased region" description="Low complexity" evidence="10">
    <location>
        <begin position="585"/>
        <end position="599"/>
    </location>
</feature>
<evidence type="ECO:0000256" key="4">
    <source>
        <dbReference type="ARBA" id="ARBA00022723"/>
    </source>
</evidence>
<feature type="compositionally biased region" description="Low complexity" evidence="10">
    <location>
        <begin position="845"/>
        <end position="860"/>
    </location>
</feature>
<evidence type="ECO:0000256" key="6">
    <source>
        <dbReference type="ARBA" id="ARBA00022771"/>
    </source>
</evidence>
<keyword evidence="6" id="KW-0863">Zinc-finger</keyword>
<feature type="compositionally biased region" description="Basic and acidic residues" evidence="10">
    <location>
        <begin position="500"/>
        <end position="521"/>
    </location>
</feature>
<keyword evidence="7" id="KW-0862">Zinc</keyword>
<evidence type="ECO:0000256" key="2">
    <source>
        <dbReference type="ARBA" id="ARBA00009240"/>
    </source>
</evidence>
<evidence type="ECO:0000256" key="5">
    <source>
        <dbReference type="ARBA" id="ARBA00022763"/>
    </source>
</evidence>
<organism evidence="12 13">
    <name type="scientific">Klebsormidium nitens</name>
    <name type="common">Green alga</name>
    <name type="synonym">Ulothrix nitens</name>
    <dbReference type="NCBI Taxonomy" id="105231"/>
    <lineage>
        <taxon>Eukaryota</taxon>
        <taxon>Viridiplantae</taxon>
        <taxon>Streptophyta</taxon>
        <taxon>Klebsormidiophyceae</taxon>
        <taxon>Klebsormidiales</taxon>
        <taxon>Klebsormidiaceae</taxon>
        <taxon>Klebsormidium</taxon>
    </lineage>
</organism>
<dbReference type="PANTHER" id="PTHR28670:SF1">
    <property type="entry name" value="UV-STIMULATED SCAFFOLD PROTEIN A"/>
    <property type="match status" value="1"/>
</dbReference>
<keyword evidence="8" id="KW-0175">Coiled coil</keyword>
<evidence type="ECO:0000256" key="3">
    <source>
        <dbReference type="ARBA" id="ARBA00022454"/>
    </source>
</evidence>
<feature type="compositionally biased region" description="Low complexity" evidence="10">
    <location>
        <begin position="745"/>
        <end position="755"/>
    </location>
</feature>
<feature type="domain" description="UV-stimulated scaffold protein A C-terminal" evidence="11">
    <location>
        <begin position="606"/>
        <end position="706"/>
    </location>
</feature>
<dbReference type="AlphaFoldDB" id="A0A1Y1IFM4"/>
<feature type="region of interest" description="Disordered" evidence="10">
    <location>
        <begin position="438"/>
        <end position="599"/>
    </location>
</feature>
<evidence type="ECO:0000256" key="1">
    <source>
        <dbReference type="ARBA" id="ARBA00004286"/>
    </source>
</evidence>
<dbReference type="GO" id="GO:0009411">
    <property type="term" value="P:response to UV"/>
    <property type="evidence" value="ECO:0000318"/>
    <property type="project" value="GO_Central"/>
</dbReference>
<dbReference type="Pfam" id="PF09740">
    <property type="entry name" value="DUF2043"/>
    <property type="match status" value="1"/>
</dbReference>
<evidence type="ECO:0000256" key="7">
    <source>
        <dbReference type="ARBA" id="ARBA00022833"/>
    </source>
</evidence>
<evidence type="ECO:0000259" key="11">
    <source>
        <dbReference type="Pfam" id="PF09740"/>
    </source>
</evidence>
<dbReference type="STRING" id="105231.A0A1Y1IFM4"/>